<dbReference type="PANTHER" id="PTHR33116:SF66">
    <property type="entry name" value="REVERSE TRANSCRIPTASE ZINC-BINDING DOMAIN-CONTAINING PROTEIN"/>
    <property type="match status" value="1"/>
</dbReference>
<dbReference type="AlphaFoldDB" id="A0AAV9ABL7"/>
<reference evidence="2" key="2">
    <citation type="submission" date="2023-06" db="EMBL/GenBank/DDBJ databases">
        <authorList>
            <person name="Ma L."/>
            <person name="Liu K.-W."/>
            <person name="Li Z."/>
            <person name="Hsiao Y.-Y."/>
            <person name="Qi Y."/>
            <person name="Fu T."/>
            <person name="Tang G."/>
            <person name="Zhang D."/>
            <person name="Sun W.-H."/>
            <person name="Liu D.-K."/>
            <person name="Li Y."/>
            <person name="Chen G.-Z."/>
            <person name="Liu X.-D."/>
            <person name="Liao X.-Y."/>
            <person name="Jiang Y.-T."/>
            <person name="Yu X."/>
            <person name="Hao Y."/>
            <person name="Huang J."/>
            <person name="Zhao X.-W."/>
            <person name="Ke S."/>
            <person name="Chen Y.-Y."/>
            <person name="Wu W.-L."/>
            <person name="Hsu J.-L."/>
            <person name="Lin Y.-F."/>
            <person name="Huang M.-D."/>
            <person name="Li C.-Y."/>
            <person name="Huang L."/>
            <person name="Wang Z.-W."/>
            <person name="Zhao X."/>
            <person name="Zhong W.-Y."/>
            <person name="Peng D.-H."/>
            <person name="Ahmad S."/>
            <person name="Lan S."/>
            <person name="Zhang J.-S."/>
            <person name="Tsai W.-C."/>
            <person name="Van De Peer Y."/>
            <person name="Liu Z.-J."/>
        </authorList>
    </citation>
    <scope>NUCLEOTIDE SEQUENCE</scope>
    <source>
        <strain evidence="2">SCP</strain>
        <tissue evidence="2">Leaves</tissue>
    </source>
</reference>
<sequence>MEILSQWLDEALLKNKLGSFTKKSSSISHLLFADDLLIFLATSASYGRGLHELLNQFAEFSGLKLNRGKSQVFCGGRTNQHREFLDALDISAGELLVKYLGLPLFTGALTPRLCLPLVDKLRLAWALALIGGET</sequence>
<dbReference type="EMBL" id="JAUJYN010000010">
    <property type="protein sequence ID" value="KAK1261721.1"/>
    <property type="molecule type" value="Genomic_DNA"/>
</dbReference>
<dbReference type="PROSITE" id="PS50878">
    <property type="entry name" value="RT_POL"/>
    <property type="match status" value="1"/>
</dbReference>
<accession>A0AAV9ABL7</accession>
<dbReference type="InterPro" id="IPR000477">
    <property type="entry name" value="RT_dom"/>
</dbReference>
<organism evidence="2 3">
    <name type="scientific">Acorus gramineus</name>
    <name type="common">Dwarf sweet flag</name>
    <dbReference type="NCBI Taxonomy" id="55184"/>
    <lineage>
        <taxon>Eukaryota</taxon>
        <taxon>Viridiplantae</taxon>
        <taxon>Streptophyta</taxon>
        <taxon>Embryophyta</taxon>
        <taxon>Tracheophyta</taxon>
        <taxon>Spermatophyta</taxon>
        <taxon>Magnoliopsida</taxon>
        <taxon>Liliopsida</taxon>
        <taxon>Acoraceae</taxon>
        <taxon>Acorus</taxon>
    </lineage>
</organism>
<dbReference type="PANTHER" id="PTHR33116">
    <property type="entry name" value="REVERSE TRANSCRIPTASE ZINC-BINDING DOMAIN-CONTAINING PROTEIN-RELATED-RELATED"/>
    <property type="match status" value="1"/>
</dbReference>
<dbReference type="Pfam" id="PF00078">
    <property type="entry name" value="RVT_1"/>
    <property type="match status" value="1"/>
</dbReference>
<evidence type="ECO:0000259" key="1">
    <source>
        <dbReference type="PROSITE" id="PS50878"/>
    </source>
</evidence>
<comment type="caution">
    <text evidence="2">The sequence shown here is derived from an EMBL/GenBank/DDBJ whole genome shotgun (WGS) entry which is preliminary data.</text>
</comment>
<protein>
    <recommendedName>
        <fullName evidence="1">Reverse transcriptase domain-containing protein</fullName>
    </recommendedName>
</protein>
<keyword evidence="3" id="KW-1185">Reference proteome</keyword>
<evidence type="ECO:0000313" key="2">
    <source>
        <dbReference type="EMBL" id="KAK1261721.1"/>
    </source>
</evidence>
<gene>
    <name evidence="2" type="ORF">QJS04_geneDACA011580</name>
</gene>
<evidence type="ECO:0000313" key="3">
    <source>
        <dbReference type="Proteomes" id="UP001179952"/>
    </source>
</evidence>
<dbReference type="Proteomes" id="UP001179952">
    <property type="component" value="Unassembled WGS sequence"/>
</dbReference>
<feature type="domain" description="Reverse transcriptase" evidence="1">
    <location>
        <begin position="1"/>
        <end position="104"/>
    </location>
</feature>
<reference evidence="2" key="1">
    <citation type="journal article" date="2023" name="Nat. Commun.">
        <title>Diploid and tetraploid genomes of Acorus and the evolution of monocots.</title>
        <authorList>
            <person name="Ma L."/>
            <person name="Liu K.W."/>
            <person name="Li Z."/>
            <person name="Hsiao Y.Y."/>
            <person name="Qi Y."/>
            <person name="Fu T."/>
            <person name="Tang G.D."/>
            <person name="Zhang D."/>
            <person name="Sun W.H."/>
            <person name="Liu D.K."/>
            <person name="Li Y."/>
            <person name="Chen G.Z."/>
            <person name="Liu X.D."/>
            <person name="Liao X.Y."/>
            <person name="Jiang Y.T."/>
            <person name="Yu X."/>
            <person name="Hao Y."/>
            <person name="Huang J."/>
            <person name="Zhao X.W."/>
            <person name="Ke S."/>
            <person name="Chen Y.Y."/>
            <person name="Wu W.L."/>
            <person name="Hsu J.L."/>
            <person name="Lin Y.F."/>
            <person name="Huang M.D."/>
            <person name="Li C.Y."/>
            <person name="Huang L."/>
            <person name="Wang Z.W."/>
            <person name="Zhao X."/>
            <person name="Zhong W.Y."/>
            <person name="Peng D.H."/>
            <person name="Ahmad S."/>
            <person name="Lan S."/>
            <person name="Zhang J.S."/>
            <person name="Tsai W.C."/>
            <person name="Van de Peer Y."/>
            <person name="Liu Z.J."/>
        </authorList>
    </citation>
    <scope>NUCLEOTIDE SEQUENCE</scope>
    <source>
        <strain evidence="2">SCP</strain>
    </source>
</reference>
<proteinExistence type="predicted"/>
<name>A0AAV9ABL7_ACOGR</name>